<sequence>MNPQSRVPRAGPSPPLSYTLRAATEPPPVWDRGKTGASLPARLRPVNGAPLLLFRQEKCRIYALNPAEPHIVMAILTAG</sequence>
<dbReference type="Proteomes" id="UP001066276">
    <property type="component" value="Chromosome 11"/>
</dbReference>
<evidence type="ECO:0000313" key="2">
    <source>
        <dbReference type="EMBL" id="KAJ1089673.1"/>
    </source>
</evidence>
<accession>A0AAV7LJW0</accession>
<dbReference type="AlphaFoldDB" id="A0AAV7LJW0"/>
<evidence type="ECO:0000313" key="3">
    <source>
        <dbReference type="Proteomes" id="UP001066276"/>
    </source>
</evidence>
<name>A0AAV7LJW0_PLEWA</name>
<dbReference type="EMBL" id="JANPWB010000015">
    <property type="protein sequence ID" value="KAJ1089673.1"/>
    <property type="molecule type" value="Genomic_DNA"/>
</dbReference>
<keyword evidence="3" id="KW-1185">Reference proteome</keyword>
<proteinExistence type="predicted"/>
<reference evidence="2" key="1">
    <citation type="journal article" date="2022" name="bioRxiv">
        <title>Sequencing and chromosome-scale assembly of the giantPleurodeles waltlgenome.</title>
        <authorList>
            <person name="Brown T."/>
            <person name="Elewa A."/>
            <person name="Iarovenko S."/>
            <person name="Subramanian E."/>
            <person name="Araus A.J."/>
            <person name="Petzold A."/>
            <person name="Susuki M."/>
            <person name="Suzuki K.-i.T."/>
            <person name="Hayashi T."/>
            <person name="Toyoda A."/>
            <person name="Oliveira C."/>
            <person name="Osipova E."/>
            <person name="Leigh N.D."/>
            <person name="Simon A."/>
            <person name="Yun M.H."/>
        </authorList>
    </citation>
    <scope>NUCLEOTIDE SEQUENCE</scope>
    <source>
        <strain evidence="2">20211129_DDA</strain>
        <tissue evidence="2">Liver</tissue>
    </source>
</reference>
<evidence type="ECO:0000256" key="1">
    <source>
        <dbReference type="SAM" id="MobiDB-lite"/>
    </source>
</evidence>
<organism evidence="2 3">
    <name type="scientific">Pleurodeles waltl</name>
    <name type="common">Iberian ribbed newt</name>
    <dbReference type="NCBI Taxonomy" id="8319"/>
    <lineage>
        <taxon>Eukaryota</taxon>
        <taxon>Metazoa</taxon>
        <taxon>Chordata</taxon>
        <taxon>Craniata</taxon>
        <taxon>Vertebrata</taxon>
        <taxon>Euteleostomi</taxon>
        <taxon>Amphibia</taxon>
        <taxon>Batrachia</taxon>
        <taxon>Caudata</taxon>
        <taxon>Salamandroidea</taxon>
        <taxon>Salamandridae</taxon>
        <taxon>Pleurodelinae</taxon>
        <taxon>Pleurodeles</taxon>
    </lineage>
</organism>
<protein>
    <submittedName>
        <fullName evidence="2">Uncharacterized protein</fullName>
    </submittedName>
</protein>
<comment type="caution">
    <text evidence="2">The sequence shown here is derived from an EMBL/GenBank/DDBJ whole genome shotgun (WGS) entry which is preliminary data.</text>
</comment>
<gene>
    <name evidence="2" type="ORF">NDU88_002821</name>
</gene>
<feature type="region of interest" description="Disordered" evidence="1">
    <location>
        <begin position="1"/>
        <end position="41"/>
    </location>
</feature>